<keyword evidence="1" id="KW-0547">Nucleotide-binding</keyword>
<dbReference type="EMBL" id="PGTB01000006">
    <property type="protein sequence ID" value="PJE37989.1"/>
    <property type="molecule type" value="Genomic_DNA"/>
</dbReference>
<dbReference type="SUPFAM" id="SSF52540">
    <property type="entry name" value="P-loop containing nucleoside triphosphate hydrolases"/>
    <property type="match status" value="1"/>
</dbReference>
<feature type="domain" description="Guanylate cyclase" evidence="3">
    <location>
        <begin position="1"/>
        <end position="83"/>
    </location>
</feature>
<dbReference type="SUPFAM" id="SSF55073">
    <property type="entry name" value="Nucleotide cyclase"/>
    <property type="match status" value="1"/>
</dbReference>
<evidence type="ECO:0000256" key="1">
    <source>
        <dbReference type="ARBA" id="ARBA00022741"/>
    </source>
</evidence>
<dbReference type="InterPro" id="IPR041664">
    <property type="entry name" value="AAA_16"/>
</dbReference>
<organism evidence="4 5">
    <name type="scientific">Pseudooceanicola lipolyticus</name>
    <dbReference type="NCBI Taxonomy" id="2029104"/>
    <lineage>
        <taxon>Bacteria</taxon>
        <taxon>Pseudomonadati</taxon>
        <taxon>Pseudomonadota</taxon>
        <taxon>Alphaproteobacteria</taxon>
        <taxon>Rhodobacterales</taxon>
        <taxon>Paracoccaceae</taxon>
        <taxon>Pseudooceanicola</taxon>
    </lineage>
</organism>
<dbReference type="InterPro" id="IPR011990">
    <property type="entry name" value="TPR-like_helical_dom_sf"/>
</dbReference>
<keyword evidence="5" id="KW-1185">Reference proteome</keyword>
<dbReference type="Gene3D" id="3.40.50.300">
    <property type="entry name" value="P-loop containing nucleotide triphosphate hydrolases"/>
    <property type="match status" value="1"/>
</dbReference>
<evidence type="ECO:0000313" key="4">
    <source>
        <dbReference type="EMBL" id="PJE37989.1"/>
    </source>
</evidence>
<evidence type="ECO:0000313" key="5">
    <source>
        <dbReference type="Proteomes" id="UP000231553"/>
    </source>
</evidence>
<dbReference type="CDD" id="cd07302">
    <property type="entry name" value="CHD"/>
    <property type="match status" value="1"/>
</dbReference>
<protein>
    <submittedName>
        <fullName evidence="4">Guanylate cyclase</fullName>
    </submittedName>
</protein>
<dbReference type="Pfam" id="PF00211">
    <property type="entry name" value="Guanylate_cyc"/>
    <property type="match status" value="1"/>
</dbReference>
<dbReference type="PANTHER" id="PTHR16305:SF28">
    <property type="entry name" value="GUANYLATE CYCLASE DOMAIN-CONTAINING PROTEIN"/>
    <property type="match status" value="1"/>
</dbReference>
<dbReference type="RefSeq" id="WP_100161354.1">
    <property type="nucleotide sequence ID" value="NZ_PGTB01000006.1"/>
</dbReference>
<dbReference type="InterPro" id="IPR001054">
    <property type="entry name" value="A/G_cyclase"/>
</dbReference>
<dbReference type="Gene3D" id="1.25.40.10">
    <property type="entry name" value="Tetratricopeptide repeat domain"/>
    <property type="match status" value="1"/>
</dbReference>
<dbReference type="GO" id="GO:0005737">
    <property type="term" value="C:cytoplasm"/>
    <property type="evidence" value="ECO:0007669"/>
    <property type="project" value="TreeGrafter"/>
</dbReference>
<gene>
    <name evidence="4" type="ORF">CVM52_04225</name>
</gene>
<comment type="caution">
    <text evidence="4">The sequence shown here is derived from an EMBL/GenBank/DDBJ whole genome shotgun (WGS) entry which is preliminary data.</text>
</comment>
<dbReference type="GO" id="GO:0009190">
    <property type="term" value="P:cyclic nucleotide biosynthetic process"/>
    <property type="evidence" value="ECO:0007669"/>
    <property type="project" value="InterPro"/>
</dbReference>
<evidence type="ECO:0000259" key="3">
    <source>
        <dbReference type="PROSITE" id="PS50125"/>
    </source>
</evidence>
<dbReference type="GO" id="GO:0005524">
    <property type="term" value="F:ATP binding"/>
    <property type="evidence" value="ECO:0007669"/>
    <property type="project" value="UniProtKB-KW"/>
</dbReference>
<dbReference type="PROSITE" id="PS50125">
    <property type="entry name" value="GUANYLATE_CYCLASE_2"/>
    <property type="match status" value="1"/>
</dbReference>
<evidence type="ECO:0000256" key="2">
    <source>
        <dbReference type="ARBA" id="ARBA00022840"/>
    </source>
</evidence>
<sequence>MGDGVLAYFGWPTAYEDHADRAVRAGLAIVGGTAARAAGKSAAYAVRVGIASGQVVVGDLVGEQMREDHAMVGAVVNLAARLQAEAESNSVALSHETRDLIGRSFELKSLGPRTLKGFELPREVYLATSERSLETRFEATRSESDVPLVGRDEEMALLLRTWEAALNGKGQVIMLSGEAGIGKSRIAQAFIERIGDGPGELLRYQCAPYHANSAFHPIVDRLRRAAKLRMTNDPGESYERVEALVRSHFLDPDRDAPVYAKLLGLTPPNPELLTGLEPQELKRRIIETLARSVVARAERFPLLMLVEDTHWIDPSSLEAFERVVEICGDLPVMLLVTHRTEWTSTWPVDHPHVSVLRLGPLSGEHIARLIEGVLERPIEPALIEELVDRTDGVPLFVEELARAIGDSEDGHLQGAVPDSLQGVLLARLDRVSRKARSVSLVASVIGREFDRSLLGALADVPPAELEAALIELRRANIIYESGIVPGSFAFRHALIQDAAYQALLRRNRRLLHGKLARMLERLKASDVDREPELAARHFTEAGETAEALSRWEAAARRALERSATYEAVSHAKEALAAAESIAAGISPHPSVIAARILLAEAHTHAGSLPTALKSAWRAAEEARALDDPLLFADAAITYMDSVMLSAYNPTAAIALCEEALANPRIDDIRLRCKLMAHLARGHMMNGSFVESTRFGREAEAMARKLGDNNALFNQMMSRFLAPVVARDPDEVANWRERIGQLLALADLTDDADRGRASAIAIYVATEMGDRGLMEEALQRLDDVGAARQHMHMDWVARHGHAMKAILDGEFAEAERLANEALRLGVTTHGSHVEGLFGVQMFSIRREQGRLAEVAPVIKRLLDDDEGDASWRPGFALIAAELGHLDAARRMMNEMAATGFNLPLDAKYSATLSYLADTAVMIGDTEMCQTLYDRLLPYRGMTITIGVATVCYGSADRRLGALAAECGNWTAMEEHFQAALDLDTGMRATPWIARSQAGFALAMHKRGRSSDREHIDGLLDEAMATAVKFGMIGLSASLRRDLN</sequence>
<dbReference type="GO" id="GO:0035556">
    <property type="term" value="P:intracellular signal transduction"/>
    <property type="evidence" value="ECO:0007669"/>
    <property type="project" value="InterPro"/>
</dbReference>
<name>A0A2M8J5D4_9RHOB</name>
<dbReference type="SUPFAM" id="SSF48452">
    <property type="entry name" value="TPR-like"/>
    <property type="match status" value="1"/>
</dbReference>
<accession>A0A2M8J5D4</accession>
<dbReference type="InterPro" id="IPR029787">
    <property type="entry name" value="Nucleotide_cyclase"/>
</dbReference>
<dbReference type="Pfam" id="PF13191">
    <property type="entry name" value="AAA_16"/>
    <property type="match status" value="1"/>
</dbReference>
<dbReference type="Gene3D" id="3.30.70.1230">
    <property type="entry name" value="Nucleotide cyclase"/>
    <property type="match status" value="1"/>
</dbReference>
<dbReference type="InterPro" id="IPR027417">
    <property type="entry name" value="P-loop_NTPase"/>
</dbReference>
<dbReference type="PANTHER" id="PTHR16305">
    <property type="entry name" value="TESTICULAR SOLUBLE ADENYLYL CYCLASE"/>
    <property type="match status" value="1"/>
</dbReference>
<dbReference type="Proteomes" id="UP000231553">
    <property type="component" value="Unassembled WGS sequence"/>
</dbReference>
<dbReference type="OrthoDB" id="341967at2"/>
<dbReference type="GO" id="GO:0004016">
    <property type="term" value="F:adenylate cyclase activity"/>
    <property type="evidence" value="ECO:0007669"/>
    <property type="project" value="TreeGrafter"/>
</dbReference>
<keyword evidence="2" id="KW-0067">ATP-binding</keyword>
<dbReference type="AlphaFoldDB" id="A0A2M8J5D4"/>
<reference evidence="4 5" key="1">
    <citation type="journal article" date="2018" name="Int. J. Syst. Evol. Microbiol.">
        <title>Pseudooceanicola lipolyticus sp. nov., a marine alphaproteobacterium, reclassification of Oceanicola flagellatus as Pseudooceanicola flagellatus comb. nov. and emended description of the genus Pseudooceanicola.</title>
        <authorList>
            <person name="Huang M.-M."/>
            <person name="Guo L.-L."/>
            <person name="Wu Y.-H."/>
            <person name="Lai Q.-L."/>
            <person name="Shao Z.-Z."/>
            <person name="Wang C.-S."/>
            <person name="Wu M."/>
            <person name="Xu X.-W."/>
        </authorList>
    </citation>
    <scope>NUCLEOTIDE SEQUENCE [LARGE SCALE GENOMIC DNA]</scope>
    <source>
        <strain evidence="4 5">157</strain>
    </source>
</reference>
<proteinExistence type="predicted"/>